<dbReference type="InterPro" id="IPR003744">
    <property type="entry name" value="YhhQ"/>
</dbReference>
<dbReference type="EMBL" id="PZBZ01000005">
    <property type="protein sequence ID" value="PTG16800.1"/>
    <property type="molecule type" value="Genomic_DNA"/>
</dbReference>
<dbReference type="PANTHER" id="PTHR34300">
    <property type="entry name" value="QUEUOSINE PRECURSOR TRANSPORTER-RELATED"/>
    <property type="match status" value="1"/>
</dbReference>
<comment type="similarity">
    <text evidence="1">Belongs to the vitamin uptake transporter (VUT/ECF) (TC 2.A.88) family. Q precursor transporter subfamily.</text>
</comment>
<keyword evidence="1" id="KW-1003">Cell membrane</keyword>
<organism evidence="2 3">
    <name type="scientific">Staphylococcus chromogenes</name>
    <name type="common">Staphylococcus hyicus subsp. chromogenes</name>
    <dbReference type="NCBI Taxonomy" id="46126"/>
    <lineage>
        <taxon>Bacteria</taxon>
        <taxon>Bacillati</taxon>
        <taxon>Bacillota</taxon>
        <taxon>Bacilli</taxon>
        <taxon>Bacillales</taxon>
        <taxon>Staphylococcaceae</taxon>
        <taxon>Staphylococcus</taxon>
    </lineage>
</organism>
<feature type="transmembrane region" description="Helical" evidence="1">
    <location>
        <begin position="162"/>
        <end position="185"/>
    </location>
</feature>
<dbReference type="PANTHER" id="PTHR34300:SF2">
    <property type="entry name" value="QUEUOSINE PRECURSOR TRANSPORTER-RELATED"/>
    <property type="match status" value="1"/>
</dbReference>
<feature type="transmembrane region" description="Helical" evidence="1">
    <location>
        <begin position="6"/>
        <end position="25"/>
    </location>
</feature>
<dbReference type="Proteomes" id="UP000242704">
    <property type="component" value="Unassembled WGS sequence"/>
</dbReference>
<protein>
    <recommendedName>
        <fullName evidence="1">Probable queuosine precursor transporter</fullName>
        <shortName evidence="1">Q precursor transporter</shortName>
    </recommendedName>
</protein>
<keyword evidence="1" id="KW-1133">Transmembrane helix</keyword>
<dbReference type="GO" id="GO:0005886">
    <property type="term" value="C:plasma membrane"/>
    <property type="evidence" value="ECO:0007669"/>
    <property type="project" value="UniProtKB-SubCell"/>
</dbReference>
<keyword evidence="1" id="KW-0812">Transmembrane</keyword>
<feature type="transmembrane region" description="Helical" evidence="1">
    <location>
        <begin position="85"/>
        <end position="104"/>
    </location>
</feature>
<comment type="caution">
    <text evidence="2">The sequence shown here is derived from an EMBL/GenBank/DDBJ whole genome shotgun (WGS) entry which is preliminary data.</text>
</comment>
<gene>
    <name evidence="2" type="ORF">BU653_01580</name>
</gene>
<sequence length="237" mass="26693">MFNEWLGLIAFLTTFLLMVLMFRVFGPQGLIVWVAIGTIIANIQVLKTVDLLSISATLGNVMFASIYLATDILNDIYGRKIAKRAVWMGFFSTIVMIILMQISLTFQPSEADISQHALDTIFGLVPRIALASINAYIIGQYVDVFIFSCIKRIFSSDKTFFIRAYGSTMLSSIIDTGLFVMIAFFGGPLPNDVVFEIFVTTYVLKLISTIFNVPFGYWAKHLYRKGKIKSILQEDTR</sequence>
<feature type="transmembrane region" description="Helical" evidence="1">
    <location>
        <begin position="197"/>
        <end position="219"/>
    </location>
</feature>
<name>A0AAE5T0X0_STACR</name>
<feature type="transmembrane region" description="Helical" evidence="1">
    <location>
        <begin position="124"/>
        <end position="150"/>
    </location>
</feature>
<evidence type="ECO:0000313" key="2">
    <source>
        <dbReference type="EMBL" id="PTG16800.1"/>
    </source>
</evidence>
<keyword evidence="1" id="KW-0472">Membrane</keyword>
<dbReference type="Pfam" id="PF02592">
    <property type="entry name" value="Vut_1"/>
    <property type="match status" value="1"/>
</dbReference>
<accession>A0AAE5T0X0</accession>
<proteinExistence type="inferred from homology"/>
<dbReference type="GO" id="GO:0022857">
    <property type="term" value="F:transmembrane transporter activity"/>
    <property type="evidence" value="ECO:0007669"/>
    <property type="project" value="UniProtKB-UniRule"/>
</dbReference>
<keyword evidence="1" id="KW-0813">Transport</keyword>
<feature type="transmembrane region" description="Helical" evidence="1">
    <location>
        <begin position="30"/>
        <end position="46"/>
    </location>
</feature>
<comment type="subcellular location">
    <subcellularLocation>
        <location evidence="1">Cell membrane</location>
        <topology evidence="1">Multi-pass membrane protein</topology>
    </subcellularLocation>
</comment>
<comment type="function">
    <text evidence="1">Involved in the import of queuosine (Q) precursors, required for Q precursor salvage.</text>
</comment>
<dbReference type="AlphaFoldDB" id="A0AAE5T0X0"/>
<evidence type="ECO:0000313" key="3">
    <source>
        <dbReference type="Proteomes" id="UP000242704"/>
    </source>
</evidence>
<reference evidence="2 3" key="1">
    <citation type="journal article" date="2016" name="Front. Microbiol.">
        <title>Comprehensive Phylogenetic Analysis of Bovine Non-aureus Staphylococci Species Based on Whole-Genome Sequencing.</title>
        <authorList>
            <person name="Naushad S."/>
            <person name="Barkema H.W."/>
            <person name="Luby C."/>
            <person name="Condas L.A."/>
            <person name="Nobrega D.B."/>
            <person name="Carson D.A."/>
            <person name="De Buck J."/>
        </authorList>
    </citation>
    <scope>NUCLEOTIDE SEQUENCE [LARGE SCALE GENOMIC DNA]</scope>
    <source>
        <strain evidence="2 3">SNUC 505</strain>
    </source>
</reference>
<evidence type="ECO:0000256" key="1">
    <source>
        <dbReference type="HAMAP-Rule" id="MF_02088"/>
    </source>
</evidence>
<dbReference type="NCBIfam" id="TIGR00697">
    <property type="entry name" value="queuosine precursor transporter"/>
    <property type="match status" value="1"/>
</dbReference>
<feature type="transmembrane region" description="Helical" evidence="1">
    <location>
        <begin position="52"/>
        <end position="73"/>
    </location>
</feature>
<dbReference type="HAMAP" id="MF_02088">
    <property type="entry name" value="Q_prec_transport"/>
    <property type="match status" value="1"/>
</dbReference>
<dbReference type="RefSeq" id="WP_107360476.1">
    <property type="nucleotide sequence ID" value="NZ_PZBZ01000005.1"/>
</dbReference>